<accession>A0A843W1R3</accession>
<dbReference type="Pfam" id="PF08246">
    <property type="entry name" value="Inhibitor_I29"/>
    <property type="match status" value="1"/>
</dbReference>
<evidence type="ECO:0000256" key="7">
    <source>
        <dbReference type="SAM" id="SignalP"/>
    </source>
</evidence>
<evidence type="ECO:0000256" key="4">
    <source>
        <dbReference type="ARBA" id="ARBA00022801"/>
    </source>
</evidence>
<dbReference type="OrthoDB" id="10253408at2759"/>
<name>A0A843W1R3_COLES</name>
<dbReference type="AlphaFoldDB" id="A0A843W1R3"/>
<keyword evidence="11" id="KW-1185">Reference proteome</keyword>
<comment type="caution">
    <text evidence="10">The sequence shown here is derived from an EMBL/GenBank/DDBJ whole genome shotgun (WGS) entry which is preliminary data.</text>
</comment>
<dbReference type="InterPro" id="IPR013128">
    <property type="entry name" value="Peptidase_C1A"/>
</dbReference>
<gene>
    <name evidence="10" type="ORF">Taro_032374</name>
</gene>
<dbReference type="FunFam" id="3.90.70.10:FF:000067">
    <property type="entry name" value="Senescence-specific cysteine protease"/>
    <property type="match status" value="1"/>
</dbReference>
<evidence type="ECO:0000256" key="2">
    <source>
        <dbReference type="ARBA" id="ARBA00022670"/>
    </source>
</evidence>
<dbReference type="Proteomes" id="UP000652761">
    <property type="component" value="Unassembled WGS sequence"/>
</dbReference>
<dbReference type="PRINTS" id="PR00705">
    <property type="entry name" value="PAPAIN"/>
</dbReference>
<dbReference type="InterPro" id="IPR000169">
    <property type="entry name" value="Pept_cys_AS"/>
</dbReference>
<proteinExistence type="inferred from homology"/>
<keyword evidence="5" id="KW-0788">Thiol protease</keyword>
<dbReference type="SMART" id="SM00645">
    <property type="entry name" value="Pept_C1"/>
    <property type="match status" value="1"/>
</dbReference>
<dbReference type="InterPro" id="IPR025661">
    <property type="entry name" value="Pept_asp_AS"/>
</dbReference>
<evidence type="ECO:0000313" key="11">
    <source>
        <dbReference type="Proteomes" id="UP000652761"/>
    </source>
</evidence>
<keyword evidence="6" id="KW-1015">Disulfide bond</keyword>
<feature type="domain" description="Peptidase C1A papain C-terminal" evidence="8">
    <location>
        <begin position="134"/>
        <end position="350"/>
    </location>
</feature>
<dbReference type="InterPro" id="IPR039417">
    <property type="entry name" value="Peptidase_C1A_papain-like"/>
</dbReference>
<dbReference type="PROSITE" id="PS00139">
    <property type="entry name" value="THIOL_PROTEASE_CYS"/>
    <property type="match status" value="1"/>
</dbReference>
<feature type="chain" id="PRO_5032773634" evidence="7">
    <location>
        <begin position="18"/>
        <end position="351"/>
    </location>
</feature>
<dbReference type="Gene3D" id="3.90.70.10">
    <property type="entry name" value="Cysteine proteinases"/>
    <property type="match status" value="1"/>
</dbReference>
<keyword evidence="3 7" id="KW-0732">Signal</keyword>
<dbReference type="InterPro" id="IPR000668">
    <property type="entry name" value="Peptidase_C1A_C"/>
</dbReference>
<dbReference type="InterPro" id="IPR038765">
    <property type="entry name" value="Papain-like_cys_pep_sf"/>
</dbReference>
<dbReference type="CDD" id="cd02248">
    <property type="entry name" value="Peptidase_C1A"/>
    <property type="match status" value="1"/>
</dbReference>
<dbReference type="PROSITE" id="PS00640">
    <property type="entry name" value="THIOL_PROTEASE_ASN"/>
    <property type="match status" value="1"/>
</dbReference>
<sequence>MARWHWVGVLLLGVVLASPAVWRWRTHDDEANSMVAWRQRHEQWMALHRRIYKHEGERKRRLHVFRRNIEFVETFNHLARHAYKLSLNSRFADRSEEEIRNSNYGLHAESDHIYESTTDAGQSFRYANVSDQDVPPTRDWRQDGAVTPVKDQLECGSCWAFAAVAATEGITKIRTGKLTSLSEQQLVDCDSGNNGCSGGLAYRAFKYTRDNGLATEDAYPYNATPSGSCLPAAQSPAATTRDYEAVTPNDEQALLRAVAHQPVAVSVASGSMEFHHYGDHDGVFTGPCGDRLNHAVTIVGYGTTNDGTKYWILKNSWGESWGQKGYMKILRNHEEPGGMCGLARRPSYPVA</sequence>
<evidence type="ECO:0000256" key="3">
    <source>
        <dbReference type="ARBA" id="ARBA00022729"/>
    </source>
</evidence>
<dbReference type="EMBL" id="NMUH01002386">
    <property type="protein sequence ID" value="MQL99650.1"/>
    <property type="molecule type" value="Genomic_DNA"/>
</dbReference>
<evidence type="ECO:0000259" key="8">
    <source>
        <dbReference type="SMART" id="SM00645"/>
    </source>
</evidence>
<dbReference type="PANTHER" id="PTHR12411">
    <property type="entry name" value="CYSTEINE PROTEASE FAMILY C1-RELATED"/>
    <property type="match status" value="1"/>
</dbReference>
<dbReference type="PROSITE" id="PS00639">
    <property type="entry name" value="THIOL_PROTEASE_HIS"/>
    <property type="match status" value="1"/>
</dbReference>
<evidence type="ECO:0000256" key="1">
    <source>
        <dbReference type="ARBA" id="ARBA00008455"/>
    </source>
</evidence>
<dbReference type="InterPro" id="IPR025660">
    <property type="entry name" value="Pept_his_AS"/>
</dbReference>
<evidence type="ECO:0000256" key="6">
    <source>
        <dbReference type="ARBA" id="ARBA00023157"/>
    </source>
</evidence>
<dbReference type="GO" id="GO:0006508">
    <property type="term" value="P:proteolysis"/>
    <property type="evidence" value="ECO:0007669"/>
    <property type="project" value="UniProtKB-KW"/>
</dbReference>
<organism evidence="10 11">
    <name type="scientific">Colocasia esculenta</name>
    <name type="common">Wild taro</name>
    <name type="synonym">Arum esculentum</name>
    <dbReference type="NCBI Taxonomy" id="4460"/>
    <lineage>
        <taxon>Eukaryota</taxon>
        <taxon>Viridiplantae</taxon>
        <taxon>Streptophyta</taxon>
        <taxon>Embryophyta</taxon>
        <taxon>Tracheophyta</taxon>
        <taxon>Spermatophyta</taxon>
        <taxon>Magnoliopsida</taxon>
        <taxon>Liliopsida</taxon>
        <taxon>Araceae</taxon>
        <taxon>Aroideae</taxon>
        <taxon>Colocasieae</taxon>
        <taxon>Colocasia</taxon>
    </lineage>
</organism>
<evidence type="ECO:0000256" key="5">
    <source>
        <dbReference type="ARBA" id="ARBA00022807"/>
    </source>
</evidence>
<protein>
    <submittedName>
        <fullName evidence="10">Uncharacterized protein</fullName>
    </submittedName>
</protein>
<reference evidence="10" key="1">
    <citation type="submission" date="2017-07" db="EMBL/GenBank/DDBJ databases">
        <title>Taro Niue Genome Assembly and Annotation.</title>
        <authorList>
            <person name="Atibalentja N."/>
            <person name="Keating K."/>
            <person name="Fields C.J."/>
        </authorList>
    </citation>
    <scope>NUCLEOTIDE SEQUENCE</scope>
    <source>
        <strain evidence="10">Niue_2</strain>
        <tissue evidence="10">Leaf</tissue>
    </source>
</reference>
<evidence type="ECO:0000259" key="9">
    <source>
        <dbReference type="SMART" id="SM00848"/>
    </source>
</evidence>
<dbReference type="SMART" id="SM00848">
    <property type="entry name" value="Inhibitor_I29"/>
    <property type="match status" value="1"/>
</dbReference>
<feature type="signal peptide" evidence="7">
    <location>
        <begin position="1"/>
        <end position="17"/>
    </location>
</feature>
<dbReference type="SUPFAM" id="SSF54001">
    <property type="entry name" value="Cysteine proteinases"/>
    <property type="match status" value="1"/>
</dbReference>
<dbReference type="InterPro" id="IPR013201">
    <property type="entry name" value="Prot_inhib_I29"/>
</dbReference>
<keyword evidence="2" id="KW-0645">Protease</keyword>
<comment type="similarity">
    <text evidence="1">Belongs to the peptidase C1 family.</text>
</comment>
<keyword evidence="4" id="KW-0378">Hydrolase</keyword>
<dbReference type="Pfam" id="PF00112">
    <property type="entry name" value="Peptidase_C1"/>
    <property type="match status" value="1"/>
</dbReference>
<feature type="domain" description="Cathepsin propeptide inhibitor" evidence="9">
    <location>
        <begin position="41"/>
        <end position="99"/>
    </location>
</feature>
<evidence type="ECO:0000313" key="10">
    <source>
        <dbReference type="EMBL" id="MQL99650.1"/>
    </source>
</evidence>
<dbReference type="GO" id="GO:0008234">
    <property type="term" value="F:cysteine-type peptidase activity"/>
    <property type="evidence" value="ECO:0007669"/>
    <property type="project" value="UniProtKB-KW"/>
</dbReference>